<organism evidence="1 2">
    <name type="scientific">Streptomyces scabiei</name>
    <dbReference type="NCBI Taxonomy" id="1930"/>
    <lineage>
        <taxon>Bacteria</taxon>
        <taxon>Bacillati</taxon>
        <taxon>Actinomycetota</taxon>
        <taxon>Actinomycetes</taxon>
        <taxon>Kitasatosporales</taxon>
        <taxon>Streptomycetaceae</taxon>
        <taxon>Streptomyces</taxon>
    </lineage>
</organism>
<name>A0A100JNC3_STRSC</name>
<reference evidence="2" key="3">
    <citation type="submission" date="2016-02" db="EMBL/GenBank/DDBJ databases">
        <title>Draft genome of pathogenic Streptomyces sp. in Japan.</title>
        <authorList>
            <person name="Tomihama T."/>
            <person name="Ikenaga M."/>
            <person name="Sakai M."/>
            <person name="Okubo T."/>
            <person name="Ikeda S."/>
        </authorList>
    </citation>
    <scope>NUCLEOTIDE SEQUENCE [LARGE SCALE GENOMIC DNA]</scope>
    <source>
        <strain evidence="2">S58</strain>
    </source>
</reference>
<comment type="caution">
    <text evidence="1">The sequence shown here is derived from an EMBL/GenBank/DDBJ whole genome shotgun (WGS) entry which is preliminary data.</text>
</comment>
<reference evidence="2" key="1">
    <citation type="submission" date="2015-11" db="EMBL/GenBank/DDBJ databases">
        <authorList>
            <consortium name="Cross-ministerial Strategic Innovation Promotion Program (SIP) consortium"/>
            <person name="Tomihama T."/>
            <person name="Ikenaga M."/>
            <person name="Sakai M."/>
            <person name="Okubo T."/>
            <person name="Ikeda S."/>
        </authorList>
    </citation>
    <scope>NUCLEOTIDE SEQUENCE [LARGE SCALE GENOMIC DNA]</scope>
    <source>
        <strain evidence="2">S58</strain>
    </source>
</reference>
<sequence>MLGLGYGLLQGDVFGLSSEDIDYAKGVVHVRRQVQSHKGWLYFTLRYYARFIPEAGRKGRAVIDGLLWSPAAD</sequence>
<proteinExistence type="predicted"/>
<evidence type="ECO:0000313" key="1">
    <source>
        <dbReference type="EMBL" id="GAQ62709.1"/>
    </source>
</evidence>
<dbReference type="AlphaFoldDB" id="A0A100JNC3"/>
<dbReference type="EMBL" id="BCMM01000013">
    <property type="protein sequence ID" value="GAQ62709.1"/>
    <property type="molecule type" value="Genomic_DNA"/>
</dbReference>
<reference evidence="1 2" key="2">
    <citation type="journal article" date="2016" name="Genome Announc.">
        <title>Draft Genome Sequences of Streptomyces scabiei S58, Streptomyces turgidiscabies T45, and Streptomyces acidiscabies a10, the Pathogens of Potato Common Scab, Isolated in Japan.</title>
        <authorList>
            <person name="Tomihama T."/>
            <person name="Nishi Y."/>
            <person name="Sakai M."/>
            <person name="Ikenaga M."/>
            <person name="Okubo T."/>
            <person name="Ikeda S."/>
        </authorList>
    </citation>
    <scope>NUCLEOTIDE SEQUENCE [LARGE SCALE GENOMIC DNA]</scope>
    <source>
        <strain evidence="1 2">S58</strain>
    </source>
</reference>
<protein>
    <submittedName>
        <fullName evidence="1">Uncharacterized protein</fullName>
    </submittedName>
</protein>
<evidence type="ECO:0000313" key="2">
    <source>
        <dbReference type="Proteomes" id="UP000067448"/>
    </source>
</evidence>
<gene>
    <name evidence="1" type="ORF">SsS58_03079</name>
</gene>
<dbReference type="Proteomes" id="UP000067448">
    <property type="component" value="Unassembled WGS sequence"/>
</dbReference>
<accession>A0A100JNC3</accession>